<dbReference type="PRINTS" id="PR00245">
    <property type="entry name" value="OLFACTORYR"/>
</dbReference>
<evidence type="ECO:0000256" key="4">
    <source>
        <dbReference type="ARBA" id="ARBA00022606"/>
    </source>
</evidence>
<name>H0XWF6_OTOGA</name>
<keyword evidence="5 12" id="KW-0812">Transmembrane</keyword>
<feature type="transmembrane region" description="Helical" evidence="13">
    <location>
        <begin position="138"/>
        <end position="158"/>
    </location>
</feature>
<feature type="transmembrane region" description="Helical" evidence="13">
    <location>
        <begin position="25"/>
        <end position="48"/>
    </location>
</feature>
<keyword evidence="7 13" id="KW-1133">Transmembrane helix</keyword>
<dbReference type="STRING" id="30611.ENSOGAP00000020449"/>
<comment type="subcellular location">
    <subcellularLocation>
        <location evidence="2 13">Cell membrane</location>
        <topology evidence="2 13">Multi-pass membrane protein</topology>
    </subcellularLocation>
</comment>
<feature type="transmembrane region" description="Helical" evidence="13">
    <location>
        <begin position="232"/>
        <end position="255"/>
    </location>
</feature>
<dbReference type="EMBL" id="AAQR03180271">
    <property type="status" value="NOT_ANNOTATED_CDS"/>
    <property type="molecule type" value="Genomic_DNA"/>
</dbReference>
<dbReference type="eggNOG" id="ENOG502SHXQ">
    <property type="taxonomic scope" value="Eukaryota"/>
</dbReference>
<dbReference type="FunFam" id="1.20.1070.10:FF:000037">
    <property type="entry name" value="Olfactory receptor"/>
    <property type="match status" value="1"/>
</dbReference>
<keyword evidence="6 13" id="KW-0552">Olfaction</keyword>
<feature type="transmembrane region" description="Helical" evidence="13">
    <location>
        <begin position="95"/>
        <end position="117"/>
    </location>
</feature>
<dbReference type="PRINTS" id="PR00237">
    <property type="entry name" value="GPCRRHODOPSN"/>
</dbReference>
<organism evidence="15 16">
    <name type="scientific">Otolemur garnettii</name>
    <name type="common">Small-eared galago</name>
    <name type="synonym">Garnett's greater bushbaby</name>
    <dbReference type="NCBI Taxonomy" id="30611"/>
    <lineage>
        <taxon>Eukaryota</taxon>
        <taxon>Metazoa</taxon>
        <taxon>Chordata</taxon>
        <taxon>Craniata</taxon>
        <taxon>Vertebrata</taxon>
        <taxon>Euteleostomi</taxon>
        <taxon>Mammalia</taxon>
        <taxon>Eutheria</taxon>
        <taxon>Euarchontoglires</taxon>
        <taxon>Primates</taxon>
        <taxon>Strepsirrhini</taxon>
        <taxon>Lorisiformes</taxon>
        <taxon>Galagidae</taxon>
        <taxon>Otolemur</taxon>
    </lineage>
</organism>
<dbReference type="PANTHER" id="PTHR26452">
    <property type="entry name" value="OLFACTORY RECEPTOR"/>
    <property type="match status" value="1"/>
</dbReference>
<evidence type="ECO:0000256" key="6">
    <source>
        <dbReference type="ARBA" id="ARBA00022725"/>
    </source>
</evidence>
<dbReference type="Ensembl" id="ENSOGAT00000014790.2">
    <property type="protein sequence ID" value="ENSOGAP00000020449.1"/>
    <property type="gene ID" value="ENSOGAG00000014787.2"/>
</dbReference>
<feature type="transmembrane region" description="Helical" evidence="13">
    <location>
        <begin position="267"/>
        <end position="287"/>
    </location>
</feature>
<protein>
    <recommendedName>
        <fullName evidence="13">Olfactory receptor</fullName>
    </recommendedName>
</protein>
<dbReference type="AlphaFoldDB" id="H0XWF6"/>
<dbReference type="GO" id="GO:0004984">
    <property type="term" value="F:olfactory receptor activity"/>
    <property type="evidence" value="ECO:0007669"/>
    <property type="project" value="InterPro"/>
</dbReference>
<evidence type="ECO:0000313" key="15">
    <source>
        <dbReference type="Ensembl" id="ENSOGAP00000020449.1"/>
    </source>
</evidence>
<dbReference type="InterPro" id="IPR000276">
    <property type="entry name" value="GPCR_Rhodpsn"/>
</dbReference>
<keyword evidence="10 12" id="KW-0675">Receptor</keyword>
<evidence type="ECO:0000256" key="13">
    <source>
        <dbReference type="RuleBase" id="RU363047"/>
    </source>
</evidence>
<keyword evidence="16" id="KW-1185">Reference proteome</keyword>
<evidence type="ECO:0000313" key="16">
    <source>
        <dbReference type="Proteomes" id="UP000005225"/>
    </source>
</evidence>
<evidence type="ECO:0000256" key="12">
    <source>
        <dbReference type="RuleBase" id="RU000688"/>
    </source>
</evidence>
<evidence type="ECO:0000256" key="11">
    <source>
        <dbReference type="ARBA" id="ARBA00023224"/>
    </source>
</evidence>
<reference evidence="15" key="3">
    <citation type="submission" date="2025-09" db="UniProtKB">
        <authorList>
            <consortium name="Ensembl"/>
        </authorList>
    </citation>
    <scope>IDENTIFICATION</scope>
</reference>
<evidence type="ECO:0000259" key="14">
    <source>
        <dbReference type="PROSITE" id="PS50262"/>
    </source>
</evidence>
<dbReference type="GO" id="GO:0004930">
    <property type="term" value="F:G protein-coupled receptor activity"/>
    <property type="evidence" value="ECO:0007669"/>
    <property type="project" value="UniProtKB-KW"/>
</dbReference>
<reference evidence="15" key="2">
    <citation type="submission" date="2025-08" db="UniProtKB">
        <authorList>
            <consortium name="Ensembl"/>
        </authorList>
    </citation>
    <scope>IDENTIFICATION</scope>
</reference>
<dbReference type="HOGENOM" id="CLU_012526_0_1_1"/>
<dbReference type="SUPFAM" id="SSF81321">
    <property type="entry name" value="Family A G protein-coupled receptor-like"/>
    <property type="match status" value="1"/>
</dbReference>
<evidence type="ECO:0000256" key="2">
    <source>
        <dbReference type="ARBA" id="ARBA00004651"/>
    </source>
</evidence>
<evidence type="ECO:0000256" key="5">
    <source>
        <dbReference type="ARBA" id="ARBA00022692"/>
    </source>
</evidence>
<feature type="domain" description="G-protein coupled receptors family 1 profile" evidence="14">
    <location>
        <begin position="38"/>
        <end position="285"/>
    </location>
</feature>
<sequence length="318" mass="35591">MNQTLMMGFLLMRFAENWMLSRLHAVFFSLIYIVAMSENLIIIILTIFDQHLHTPMYFFLKHLSFLDLCLISATVPKSILNSISITDSISFLGCVFQLFMVVLLTGSEIGVLTAMSYDRYVAICCPLHYEAVMSRGSCVQLMAVSWFNGGVLGILYSAGTFSLNFCGSNKIHQFFCDVPALLKLTCSEEHATISVIVAIGVCYAFSCLVCIVVSYVYIFFTVLRIHLDSSKAFSTCLPHLIVVSMFLVTGAVAYLKPNSDVSCILDLLVSVFYSVVPPTLNPIIYCLRNKDLKSALGKVFVEFIFIKRSIYQKITFSL</sequence>
<dbReference type="CDD" id="cd15227">
    <property type="entry name" value="7tmA_OR14-like"/>
    <property type="match status" value="1"/>
</dbReference>
<dbReference type="Proteomes" id="UP000005225">
    <property type="component" value="Unassembled WGS sequence"/>
</dbReference>
<dbReference type="PROSITE" id="PS00237">
    <property type="entry name" value="G_PROTEIN_RECEP_F1_1"/>
    <property type="match status" value="1"/>
</dbReference>
<keyword evidence="11 12" id="KW-0807">Transducer</keyword>
<keyword evidence="9 13" id="KW-0472">Membrane</keyword>
<dbReference type="InterPro" id="IPR000725">
    <property type="entry name" value="Olfact_rcpt"/>
</dbReference>
<dbReference type="PROSITE" id="PS50262">
    <property type="entry name" value="G_PROTEIN_RECEP_F1_2"/>
    <property type="match status" value="1"/>
</dbReference>
<dbReference type="InParanoid" id="H0XWF6"/>
<evidence type="ECO:0000256" key="1">
    <source>
        <dbReference type="ARBA" id="ARBA00002936"/>
    </source>
</evidence>
<proteinExistence type="inferred from homology"/>
<dbReference type="GO" id="GO:0005886">
    <property type="term" value="C:plasma membrane"/>
    <property type="evidence" value="ECO:0007669"/>
    <property type="project" value="UniProtKB-SubCell"/>
</dbReference>
<dbReference type="Pfam" id="PF13853">
    <property type="entry name" value="7tm_4"/>
    <property type="match status" value="1"/>
</dbReference>
<evidence type="ECO:0000256" key="10">
    <source>
        <dbReference type="ARBA" id="ARBA00023170"/>
    </source>
</evidence>
<dbReference type="GeneTree" id="ENSGT01050000244828"/>
<dbReference type="InterPro" id="IPR050516">
    <property type="entry name" value="Olfactory_GPCR"/>
</dbReference>
<evidence type="ECO:0000256" key="7">
    <source>
        <dbReference type="ARBA" id="ARBA00022989"/>
    </source>
</evidence>
<reference evidence="16" key="1">
    <citation type="submission" date="2011-03" db="EMBL/GenBank/DDBJ databases">
        <title>Version 3 of the genome sequence of Otolemur garnettii (Bushbaby).</title>
        <authorList>
            <consortium name="The Broad Institute Genome Sequencing Platform"/>
            <person name="Di Palma F."/>
            <person name="Johnson J."/>
            <person name="Lander E.S."/>
            <person name="Lindblad-Toh K."/>
            <person name="Jaffe D.B."/>
            <person name="Gnerre S."/>
            <person name="MacCallum I."/>
            <person name="Przybylski D."/>
            <person name="Ribeiro F.J."/>
            <person name="Burton J.N."/>
            <person name="Walker B.J."/>
            <person name="Sharpe T."/>
            <person name="Hall G."/>
        </authorList>
    </citation>
    <scope>NUCLEOTIDE SEQUENCE [LARGE SCALE GENOMIC DNA]</scope>
</reference>
<evidence type="ECO:0000256" key="9">
    <source>
        <dbReference type="ARBA" id="ARBA00023136"/>
    </source>
</evidence>
<dbReference type="InterPro" id="IPR017452">
    <property type="entry name" value="GPCR_Rhodpsn_7TM"/>
</dbReference>
<dbReference type="Gene3D" id="1.20.1070.10">
    <property type="entry name" value="Rhodopsin 7-helix transmembrane proteins"/>
    <property type="match status" value="1"/>
</dbReference>
<comment type="function">
    <text evidence="1">Odorant receptor.</text>
</comment>
<keyword evidence="8 12" id="KW-0297">G-protein coupled receptor</keyword>
<accession>H0XWF6</accession>
<evidence type="ECO:0000256" key="8">
    <source>
        <dbReference type="ARBA" id="ARBA00023040"/>
    </source>
</evidence>
<keyword evidence="3 13" id="KW-1003">Cell membrane</keyword>
<dbReference type="OMA" id="CVQLMAL"/>
<feature type="transmembrane region" description="Helical" evidence="13">
    <location>
        <begin position="191"/>
        <end position="220"/>
    </location>
</feature>
<keyword evidence="4 13" id="KW-0716">Sensory transduction</keyword>
<comment type="similarity">
    <text evidence="12">Belongs to the G-protein coupled receptor 1 family.</text>
</comment>
<evidence type="ECO:0000256" key="3">
    <source>
        <dbReference type="ARBA" id="ARBA00022475"/>
    </source>
</evidence>